<name>A0A520MIT8_9GAMM</name>
<proteinExistence type="predicted"/>
<dbReference type="Proteomes" id="UP000315889">
    <property type="component" value="Unassembled WGS sequence"/>
</dbReference>
<dbReference type="Pfam" id="PF11306">
    <property type="entry name" value="DUF3108"/>
    <property type="match status" value="1"/>
</dbReference>
<organism evidence="1 2">
    <name type="scientific">SAR92 clade bacterium</name>
    <dbReference type="NCBI Taxonomy" id="2315479"/>
    <lineage>
        <taxon>Bacteria</taxon>
        <taxon>Pseudomonadati</taxon>
        <taxon>Pseudomonadota</taxon>
        <taxon>Gammaproteobacteria</taxon>
        <taxon>Cellvibrionales</taxon>
        <taxon>Porticoccaceae</taxon>
        <taxon>SAR92 clade</taxon>
    </lineage>
</organism>
<evidence type="ECO:0000313" key="2">
    <source>
        <dbReference type="Proteomes" id="UP000315889"/>
    </source>
</evidence>
<gene>
    <name evidence="1" type="ORF">EVB03_02580</name>
</gene>
<accession>A0A520MIT8</accession>
<reference evidence="1 2" key="1">
    <citation type="submission" date="2019-02" db="EMBL/GenBank/DDBJ databases">
        <title>Prokaryotic population dynamics and viral predation in marine succession experiment using metagenomics: the confinement effect.</title>
        <authorList>
            <person name="Haro-Moreno J.M."/>
            <person name="Rodriguez-Valera F."/>
            <person name="Lopez-Perez M."/>
        </authorList>
    </citation>
    <scope>NUCLEOTIDE SEQUENCE [LARGE SCALE GENOMIC DNA]</scope>
    <source>
        <strain evidence="1">MED-G170</strain>
    </source>
</reference>
<evidence type="ECO:0000313" key="1">
    <source>
        <dbReference type="EMBL" id="RZO21129.1"/>
    </source>
</evidence>
<sequence>MTRFGMLATQYFLFLLIESAFLLTLFVSLTHSTVVNSSEVIDYSASYTAKYNGIDIKANYSLEYLGNKLFVEKSEAKSLFGKITEEAKFLINDSNEIVPQKYLYRRSLLGVSRKEDQIFHWGSNQVTYTKNGDSRLVTLPMGSLDMVTHKVQLRRDLKAGKKVFSYPVMSRGKVKTYDYEVIKSEILMTVLGPLNTTKVRRVVSKDKKRETVIWMAADWDYLVVKLVHSEKGDSHQLDISSGQVGGKKIATTKTIEEKSL</sequence>
<protein>
    <submittedName>
        <fullName evidence="1">DUF3108 domain-containing protein</fullName>
    </submittedName>
</protein>
<dbReference type="EMBL" id="SHBP01000002">
    <property type="protein sequence ID" value="RZO21129.1"/>
    <property type="molecule type" value="Genomic_DNA"/>
</dbReference>
<dbReference type="AlphaFoldDB" id="A0A520MIT8"/>
<dbReference type="InterPro" id="IPR021457">
    <property type="entry name" value="DUF3108"/>
</dbReference>
<comment type="caution">
    <text evidence="1">The sequence shown here is derived from an EMBL/GenBank/DDBJ whole genome shotgun (WGS) entry which is preliminary data.</text>
</comment>